<dbReference type="Proteomes" id="UP000074914">
    <property type="component" value="Chromosome"/>
</dbReference>
<name>A0ABM5Z961_9BURK</name>
<gene>
    <name evidence="1" type="ORF">CPter291_3465</name>
</gene>
<evidence type="ECO:0008006" key="3">
    <source>
        <dbReference type="Google" id="ProtNLM"/>
    </source>
</evidence>
<dbReference type="EMBL" id="CP013236">
    <property type="protein sequence ID" value="AMP15700.1"/>
    <property type="molecule type" value="Genomic_DNA"/>
</dbReference>
<evidence type="ECO:0000313" key="2">
    <source>
        <dbReference type="Proteomes" id="UP000074914"/>
    </source>
</evidence>
<reference evidence="1 2" key="1">
    <citation type="submission" date="2015-11" db="EMBL/GenBank/DDBJ databases">
        <title>Exploring the genomic traits of fungus-feeding bacterial genus Collimonas.</title>
        <authorList>
            <person name="Song C."/>
            <person name="Schmidt R."/>
            <person name="de Jager V."/>
            <person name="Krzyzanowska D."/>
            <person name="Jongedijk E."/>
            <person name="Cankar K."/>
            <person name="Beekwilder J."/>
            <person name="van Veen A."/>
            <person name="de Boer W."/>
            <person name="van Veen J.A."/>
            <person name="Garbeva P."/>
        </authorList>
    </citation>
    <scope>NUCLEOTIDE SEQUENCE [LARGE SCALE GENOMIC DNA]</scope>
    <source>
        <strain evidence="1 2">Ter291</strain>
    </source>
</reference>
<organism evidence="1 2">
    <name type="scientific">Collimonas pratensis</name>
    <dbReference type="NCBI Taxonomy" id="279113"/>
    <lineage>
        <taxon>Bacteria</taxon>
        <taxon>Pseudomonadati</taxon>
        <taxon>Pseudomonadota</taxon>
        <taxon>Betaproteobacteria</taxon>
        <taxon>Burkholderiales</taxon>
        <taxon>Oxalobacteraceae</taxon>
        <taxon>Collimonas</taxon>
    </lineage>
</organism>
<evidence type="ECO:0000313" key="1">
    <source>
        <dbReference type="EMBL" id="AMP15700.1"/>
    </source>
</evidence>
<protein>
    <recommendedName>
        <fullName evidence="3">DUF1508 domain-containing protein</fullName>
    </recommendedName>
</protein>
<accession>A0ABM5Z961</accession>
<dbReference type="RefSeq" id="WP_062117055.1">
    <property type="nucleotide sequence ID" value="NZ_CP013236.1"/>
</dbReference>
<proteinExistence type="predicted"/>
<sequence>MTRQFEYKGIHYSVTVYERATGRWTWSFQIGSGAVCKCADFSMDREEIARSEVMRKVKWQIDHKKWLKPIL</sequence>
<keyword evidence="2" id="KW-1185">Reference proteome</keyword>